<feature type="region of interest" description="Disordered" evidence="1">
    <location>
        <begin position="1"/>
        <end position="20"/>
    </location>
</feature>
<evidence type="ECO:0000313" key="3">
    <source>
        <dbReference type="Proteomes" id="UP000712281"/>
    </source>
</evidence>
<dbReference type="AlphaFoldDB" id="A0A8S9MSQ7"/>
<sequence length="161" mass="17326">MKLSLLSNNPRATRRNGRAGSTAGLISAVRQAGPVQFGDLARPFAELDQPRFQLGHSPRWTSPVQSSSANGRAGSTTDPARPFAELDQPRIQLGRSPSWINHGFSSAVRRAGPVHLGDRTSRINHGFQRVVVDALTAIWARVSRCRCSSRTSVRASSASAA</sequence>
<comment type="caution">
    <text evidence="2">The sequence shown here is derived from an EMBL/GenBank/DDBJ whole genome shotgun (WGS) entry which is preliminary data.</text>
</comment>
<name>A0A8S9MSQ7_BRACR</name>
<protein>
    <submittedName>
        <fullName evidence="2">Uncharacterized protein</fullName>
    </submittedName>
</protein>
<evidence type="ECO:0000313" key="2">
    <source>
        <dbReference type="EMBL" id="KAF2620951.1"/>
    </source>
</evidence>
<dbReference type="EMBL" id="QGKW02000007">
    <property type="protein sequence ID" value="KAF2620951.1"/>
    <property type="molecule type" value="Genomic_DNA"/>
</dbReference>
<organism evidence="2 3">
    <name type="scientific">Brassica cretica</name>
    <name type="common">Mustard</name>
    <dbReference type="NCBI Taxonomy" id="69181"/>
    <lineage>
        <taxon>Eukaryota</taxon>
        <taxon>Viridiplantae</taxon>
        <taxon>Streptophyta</taxon>
        <taxon>Embryophyta</taxon>
        <taxon>Tracheophyta</taxon>
        <taxon>Spermatophyta</taxon>
        <taxon>Magnoliopsida</taxon>
        <taxon>eudicotyledons</taxon>
        <taxon>Gunneridae</taxon>
        <taxon>Pentapetalae</taxon>
        <taxon>rosids</taxon>
        <taxon>malvids</taxon>
        <taxon>Brassicales</taxon>
        <taxon>Brassicaceae</taxon>
        <taxon>Brassiceae</taxon>
        <taxon>Brassica</taxon>
    </lineage>
</organism>
<feature type="compositionally biased region" description="Polar residues" evidence="1">
    <location>
        <begin position="59"/>
        <end position="78"/>
    </location>
</feature>
<feature type="compositionally biased region" description="Polar residues" evidence="1">
    <location>
        <begin position="1"/>
        <end position="11"/>
    </location>
</feature>
<feature type="region of interest" description="Disordered" evidence="1">
    <location>
        <begin position="53"/>
        <end position="85"/>
    </location>
</feature>
<gene>
    <name evidence="2" type="ORF">F2Q68_00039273</name>
</gene>
<dbReference type="Proteomes" id="UP000712281">
    <property type="component" value="Unassembled WGS sequence"/>
</dbReference>
<accession>A0A8S9MSQ7</accession>
<reference evidence="2" key="1">
    <citation type="submission" date="2019-12" db="EMBL/GenBank/DDBJ databases">
        <title>Genome sequencing and annotation of Brassica cretica.</title>
        <authorList>
            <person name="Studholme D.J."/>
            <person name="Sarris P.F."/>
        </authorList>
    </citation>
    <scope>NUCLEOTIDE SEQUENCE</scope>
    <source>
        <strain evidence="2">PFS-001/15</strain>
        <tissue evidence="2">Leaf</tissue>
    </source>
</reference>
<proteinExistence type="predicted"/>
<evidence type="ECO:0000256" key="1">
    <source>
        <dbReference type="SAM" id="MobiDB-lite"/>
    </source>
</evidence>